<name>A0A5K3FGS8_MESCO</name>
<evidence type="ECO:0000256" key="1">
    <source>
        <dbReference type="ARBA" id="ARBA00000724"/>
    </source>
</evidence>
<dbReference type="GO" id="GO:0009966">
    <property type="term" value="P:regulation of signal transduction"/>
    <property type="evidence" value="ECO:0007669"/>
    <property type="project" value="UniProtKB-ARBA"/>
</dbReference>
<evidence type="ECO:0000256" key="2">
    <source>
        <dbReference type="ARBA" id="ARBA00003455"/>
    </source>
</evidence>
<feature type="binding site" evidence="8">
    <location>
        <position position="80"/>
    </location>
    <ligand>
        <name>S-adenosyl-L-methionine</name>
        <dbReference type="ChEBI" id="CHEBI:59789"/>
    </ligand>
</feature>
<dbReference type="GO" id="GO:0018423">
    <property type="term" value="F:protein C-terminal leucine carboxyl O-methyltransferase activity"/>
    <property type="evidence" value="ECO:0007669"/>
    <property type="project" value="UniProtKB-EC"/>
</dbReference>
<dbReference type="SUPFAM" id="SSF53335">
    <property type="entry name" value="S-adenosyl-L-methionine-dependent methyltransferases"/>
    <property type="match status" value="1"/>
</dbReference>
<dbReference type="InterPro" id="IPR029063">
    <property type="entry name" value="SAM-dependent_MTases_sf"/>
</dbReference>
<evidence type="ECO:0000256" key="7">
    <source>
        <dbReference type="PIRNR" id="PIRNR016305"/>
    </source>
</evidence>
<feature type="binding site" evidence="8">
    <location>
        <begin position="154"/>
        <end position="155"/>
    </location>
    <ligand>
        <name>S-adenosyl-L-methionine</name>
        <dbReference type="ChEBI" id="CHEBI:59789"/>
    </ligand>
</feature>
<dbReference type="PIRSF" id="PIRSF016305">
    <property type="entry name" value="LCM_mtfrase"/>
    <property type="match status" value="1"/>
</dbReference>
<protein>
    <recommendedName>
        <fullName evidence="7">Leucine carboxyl methyltransferase 1</fullName>
        <ecNumber evidence="7">2.1.1.233</ecNumber>
    </recommendedName>
</protein>
<dbReference type="PANTHER" id="PTHR13600:SF33">
    <property type="entry name" value="LEUCINE CARBOXYL METHYLTRANSFERASE 1"/>
    <property type="match status" value="1"/>
</dbReference>
<feature type="binding site" evidence="8">
    <location>
        <position position="186"/>
    </location>
    <ligand>
        <name>S-adenosyl-L-methionine</name>
        <dbReference type="ChEBI" id="CHEBI:59789"/>
    </ligand>
</feature>
<comment type="similarity">
    <text evidence="3 7">Belongs to the methyltransferase superfamily. LCMT family.</text>
</comment>
<evidence type="ECO:0000256" key="4">
    <source>
        <dbReference type="ARBA" id="ARBA00022603"/>
    </source>
</evidence>
<dbReference type="WBParaSite" id="MCU_008057-RA">
    <property type="protein sequence ID" value="MCU_008057-RA"/>
    <property type="gene ID" value="MCU_008057"/>
</dbReference>
<dbReference type="AlphaFoldDB" id="A0A5K3FGS8"/>
<evidence type="ECO:0000313" key="9">
    <source>
        <dbReference type="WBParaSite" id="MCU_008057-RA"/>
    </source>
</evidence>
<accession>A0A5K3FGS8</accession>
<keyword evidence="4 7" id="KW-0489">Methyltransferase</keyword>
<dbReference type="InterPro" id="IPR016651">
    <property type="entry name" value="LCMT1"/>
</dbReference>
<comment type="catalytic activity">
    <reaction evidence="1 7">
        <text>[phosphatase 2A protein]-C-terminal L-leucine + S-adenosyl-L-methionine = [phosphatase 2A protein]-C-terminal L-leucine methyl ester + S-adenosyl-L-homocysteine</text>
        <dbReference type="Rhea" id="RHEA:48544"/>
        <dbReference type="Rhea" id="RHEA-COMP:12134"/>
        <dbReference type="Rhea" id="RHEA-COMP:12135"/>
        <dbReference type="ChEBI" id="CHEBI:57856"/>
        <dbReference type="ChEBI" id="CHEBI:59789"/>
        <dbReference type="ChEBI" id="CHEBI:90516"/>
        <dbReference type="ChEBI" id="CHEBI:90517"/>
        <dbReference type="EC" id="2.1.1.233"/>
    </reaction>
</comment>
<evidence type="ECO:0000256" key="5">
    <source>
        <dbReference type="ARBA" id="ARBA00022679"/>
    </source>
</evidence>
<dbReference type="Pfam" id="PF04072">
    <property type="entry name" value="LCM"/>
    <property type="match status" value="1"/>
</dbReference>
<reference evidence="9" key="1">
    <citation type="submission" date="2019-11" db="UniProtKB">
        <authorList>
            <consortium name="WormBaseParasite"/>
        </authorList>
    </citation>
    <scope>IDENTIFICATION</scope>
</reference>
<dbReference type="FunFam" id="3.40.50.150:FF:000092">
    <property type="entry name" value="Leucine carboxyl methyltransferase 1"/>
    <property type="match status" value="1"/>
</dbReference>
<dbReference type="GO" id="GO:0032259">
    <property type="term" value="P:methylation"/>
    <property type="evidence" value="ECO:0007669"/>
    <property type="project" value="UniProtKB-KW"/>
</dbReference>
<evidence type="ECO:0000256" key="6">
    <source>
        <dbReference type="ARBA" id="ARBA00022691"/>
    </source>
</evidence>
<dbReference type="PANTHER" id="PTHR13600">
    <property type="entry name" value="LEUCINE CARBOXYL METHYLTRANSFERASE"/>
    <property type="match status" value="1"/>
</dbReference>
<organism evidence="9">
    <name type="scientific">Mesocestoides corti</name>
    <name type="common">Flatworm</name>
    <dbReference type="NCBI Taxonomy" id="53468"/>
    <lineage>
        <taxon>Eukaryota</taxon>
        <taxon>Metazoa</taxon>
        <taxon>Spiralia</taxon>
        <taxon>Lophotrochozoa</taxon>
        <taxon>Platyhelminthes</taxon>
        <taxon>Cestoda</taxon>
        <taxon>Eucestoda</taxon>
        <taxon>Cyclophyllidea</taxon>
        <taxon>Mesocestoididae</taxon>
        <taxon>Mesocestoides</taxon>
    </lineage>
</organism>
<dbReference type="InterPro" id="IPR007213">
    <property type="entry name" value="Ppm1/Ppm2/Tcmp"/>
</dbReference>
<evidence type="ECO:0000256" key="8">
    <source>
        <dbReference type="PIRSR" id="PIRSR016305-1"/>
    </source>
</evidence>
<proteinExistence type="inferred from homology"/>
<dbReference type="Gene3D" id="3.40.50.150">
    <property type="entry name" value="Vaccinia Virus protein VP39"/>
    <property type="match status" value="1"/>
</dbReference>
<dbReference type="EC" id="2.1.1.233" evidence="7"/>
<comment type="function">
    <text evidence="2 7">Methylates the carboxyl group of the C-terminal leucine residue of protein phosphatase 2A catalytic subunits to form alpha-leucine ester residues.</text>
</comment>
<sequence length="328" mass="37554">MDFAPCDRVQHTNDEATATKAHAVRRGYWKDPYIVHFCPFPSVSTPEISRGYYIRVQTFEAMVLRFIQENNRMCQVINLGAGSDTLFFRLKEKNLVPAAYVEIDLPANMKKKVFTLQRNKTLWTALSCDGSTSSPLVEWKECVSFGCYHLLSWNLQESPASLITLLCDSPEGPRLSLELPTFFIAECVLVYISNESSNSLLSALATEFARAAFLNYEQVNMNDKFGEIMKSHFRDRSCELPGLMACGSLEEQKNRFKNAGWTEVHAWTINEVFNSFPQDAISRIRRLEMLDDTEITKQLYDHYCIVLATNSEDVCRWTELKMALSEVK</sequence>
<keyword evidence="5 7" id="KW-0808">Transferase</keyword>
<feature type="binding site" evidence="8">
    <location>
        <position position="55"/>
    </location>
    <ligand>
        <name>S-adenosyl-L-methionine</name>
        <dbReference type="ChEBI" id="CHEBI:59789"/>
    </ligand>
</feature>
<evidence type="ECO:0000256" key="3">
    <source>
        <dbReference type="ARBA" id="ARBA00010703"/>
    </source>
</evidence>
<keyword evidence="6 7" id="KW-0949">S-adenosyl-L-methionine</keyword>
<dbReference type="GO" id="GO:0005829">
    <property type="term" value="C:cytosol"/>
    <property type="evidence" value="ECO:0007669"/>
    <property type="project" value="TreeGrafter"/>
</dbReference>